<sequence>MYKIDFYEDVSGYSELKDFLEELDNSHQPSDQVLLRKIFYQISRLRALGPQLREPHSKFLKGLRYPLMELRPIPERIFYATGQVNHYILLHHYLKRQNSTSNREVKKALKFLEDWKRREG</sequence>
<dbReference type="EMBL" id="JBHTOJ010000047">
    <property type="protein sequence ID" value="MFD1421903.1"/>
    <property type="molecule type" value="Genomic_DNA"/>
</dbReference>
<dbReference type="InterPro" id="IPR009241">
    <property type="entry name" value="HigB-like"/>
</dbReference>
<protein>
    <submittedName>
        <fullName evidence="1">Type II toxin-antitoxin system RelE/ParE family toxin</fullName>
    </submittedName>
</protein>
<gene>
    <name evidence="1" type="ORF">ACFQ5L_13230</name>
</gene>
<dbReference type="Proteomes" id="UP001597188">
    <property type="component" value="Unassembled WGS sequence"/>
</dbReference>
<name>A0ABW4C2Z0_9LACO</name>
<reference evidence="2" key="1">
    <citation type="journal article" date="2019" name="Int. J. Syst. Evol. Microbiol.">
        <title>The Global Catalogue of Microorganisms (GCM) 10K type strain sequencing project: providing services to taxonomists for standard genome sequencing and annotation.</title>
        <authorList>
            <consortium name="The Broad Institute Genomics Platform"/>
            <consortium name="The Broad Institute Genome Sequencing Center for Infectious Disease"/>
            <person name="Wu L."/>
            <person name="Ma J."/>
        </authorList>
    </citation>
    <scope>NUCLEOTIDE SEQUENCE [LARGE SCALE GENOMIC DNA]</scope>
    <source>
        <strain evidence="2">CCM 8931</strain>
    </source>
</reference>
<dbReference type="Pfam" id="PF05973">
    <property type="entry name" value="Gp49"/>
    <property type="match status" value="1"/>
</dbReference>
<keyword evidence="2" id="KW-1185">Reference proteome</keyword>
<evidence type="ECO:0000313" key="2">
    <source>
        <dbReference type="Proteomes" id="UP001597188"/>
    </source>
</evidence>
<comment type="caution">
    <text evidence="1">The sequence shown here is derived from an EMBL/GenBank/DDBJ whole genome shotgun (WGS) entry which is preliminary data.</text>
</comment>
<dbReference type="RefSeq" id="WP_137634600.1">
    <property type="nucleotide sequence ID" value="NZ_BJDL01000011.1"/>
</dbReference>
<organism evidence="1 2">
    <name type="scientific">Lactiplantibacillus songbeiensis</name>
    <dbReference type="NCBI Taxonomy" id="2559920"/>
    <lineage>
        <taxon>Bacteria</taxon>
        <taxon>Bacillati</taxon>
        <taxon>Bacillota</taxon>
        <taxon>Bacilli</taxon>
        <taxon>Lactobacillales</taxon>
        <taxon>Lactobacillaceae</taxon>
        <taxon>Lactiplantibacillus</taxon>
    </lineage>
</organism>
<proteinExistence type="predicted"/>
<evidence type="ECO:0000313" key="1">
    <source>
        <dbReference type="EMBL" id="MFD1421903.1"/>
    </source>
</evidence>
<accession>A0ABW4C2Z0</accession>